<gene>
    <name evidence="1" type="ORF">NM208_g10463</name>
</gene>
<comment type="caution">
    <text evidence="1">The sequence shown here is derived from an EMBL/GenBank/DDBJ whole genome shotgun (WGS) entry which is preliminary data.</text>
</comment>
<evidence type="ECO:0000313" key="1">
    <source>
        <dbReference type="EMBL" id="KAJ3527931.1"/>
    </source>
</evidence>
<dbReference type="EMBL" id="JANRMS010001485">
    <property type="protein sequence ID" value="KAJ3527931.1"/>
    <property type="molecule type" value="Genomic_DNA"/>
</dbReference>
<protein>
    <submittedName>
        <fullName evidence="1">Uncharacterized protein</fullName>
    </submittedName>
</protein>
<keyword evidence="2" id="KW-1185">Reference proteome</keyword>
<accession>A0ACC1RXU1</accession>
<organism evidence="1 2">
    <name type="scientific">Fusarium decemcellulare</name>
    <dbReference type="NCBI Taxonomy" id="57161"/>
    <lineage>
        <taxon>Eukaryota</taxon>
        <taxon>Fungi</taxon>
        <taxon>Dikarya</taxon>
        <taxon>Ascomycota</taxon>
        <taxon>Pezizomycotina</taxon>
        <taxon>Sordariomycetes</taxon>
        <taxon>Hypocreomycetidae</taxon>
        <taxon>Hypocreales</taxon>
        <taxon>Nectriaceae</taxon>
        <taxon>Fusarium</taxon>
        <taxon>Fusarium decemcellulare species complex</taxon>
    </lineage>
</organism>
<name>A0ACC1RXU1_9HYPO</name>
<reference evidence="1" key="1">
    <citation type="submission" date="2022-08" db="EMBL/GenBank/DDBJ databases">
        <title>Genome Sequence of Fusarium decemcellulare.</title>
        <authorList>
            <person name="Buettner E."/>
        </authorList>
    </citation>
    <scope>NUCLEOTIDE SEQUENCE</scope>
    <source>
        <strain evidence="1">Babe19</strain>
    </source>
</reference>
<sequence length="485" mass="54754">MSCWTCKDRKVRCDLQRPTCGNCVRSNKLCAGYGLRLSWPRAKDLRRAMVYEPPEHSRDRKASHFLNTYSWHVALWQMLSEGNHTGLHAGPPRIMSCLSLSLVNRDESMLLNYYTRMEPQFFRGTTVSLKKLTLQMALSDSSPSSKAVLQSVLALSSLRLSGDGAASAYKAKAISSLSQSLKPDNTWDEASRTLVASMLLYLYETFHATYLGPSWAIYLCGVKKIAKSYCSGPKATFRMDNDELCDWLYYHETMGHFSLVWWAPEDAPEICFLDATALLRQRYSWRAKTDEEGAGCSLAVMNTISSVFKAISLETKGPRISPKERQHLLELENKLRKGISELATSTSGPQVQLYSENNTLLHTIAALIFLNRAELAYSGEEPAHRALVKQGLKLIESLSACDAPWPVFIIAFELDEDWARILILDLMSRTEKKSGYGRLTILRHLVETAWSYHDLGDDMREGQSGSYKARLHAVVRTAPYMPFFT</sequence>
<dbReference type="Proteomes" id="UP001148629">
    <property type="component" value="Unassembled WGS sequence"/>
</dbReference>
<proteinExistence type="predicted"/>
<evidence type="ECO:0000313" key="2">
    <source>
        <dbReference type="Proteomes" id="UP001148629"/>
    </source>
</evidence>